<evidence type="ECO:0000313" key="2">
    <source>
        <dbReference type="EMBL" id="VFJ79010.1"/>
    </source>
</evidence>
<proteinExistence type="predicted"/>
<gene>
    <name evidence="2" type="ORF">BECKFW1821C_GA0114237_12143</name>
</gene>
<dbReference type="AlphaFoldDB" id="A0A450U4Q8"/>
<reference evidence="2" key="1">
    <citation type="submission" date="2019-02" db="EMBL/GenBank/DDBJ databases">
        <authorList>
            <person name="Gruber-Vodicka R. H."/>
            <person name="Seah K. B. B."/>
        </authorList>
    </citation>
    <scope>NUCLEOTIDE SEQUENCE</scope>
    <source>
        <strain evidence="2">BECK_BZ131</strain>
    </source>
</reference>
<accession>A0A450U4Q8</accession>
<protein>
    <recommendedName>
        <fullName evidence="1">wHTH-Hsp90 Na associated domain-containing protein</fullName>
    </recommendedName>
</protein>
<dbReference type="Pfam" id="PF24410">
    <property type="entry name" value="wHTH-HSP90_Na-assoc"/>
    <property type="match status" value="1"/>
</dbReference>
<feature type="domain" description="wHTH-Hsp90 Na associated" evidence="1">
    <location>
        <begin position="2"/>
        <end position="44"/>
    </location>
</feature>
<evidence type="ECO:0000259" key="1">
    <source>
        <dbReference type="Pfam" id="PF24410"/>
    </source>
</evidence>
<sequence length="102" mass="12002">MSKDLDGIGPWLDPLLPIDAERMAEAARVLKKPPEAIRRRYEPVGRVRRVSAVTRQRDRNQTKKDEPPWYFAGPPWFMVRTLLLPHHMPLHLAVMRLHMNQM</sequence>
<organism evidence="2">
    <name type="scientific">Candidatus Kentrum sp. FW</name>
    <dbReference type="NCBI Taxonomy" id="2126338"/>
    <lineage>
        <taxon>Bacteria</taxon>
        <taxon>Pseudomonadati</taxon>
        <taxon>Pseudomonadota</taxon>
        <taxon>Gammaproteobacteria</taxon>
        <taxon>Candidatus Kentrum</taxon>
    </lineage>
</organism>
<dbReference type="InterPro" id="IPR056507">
    <property type="entry name" value="wHTH-HSP90_Na-assoc"/>
</dbReference>
<name>A0A450U4Q8_9GAMM</name>
<dbReference type="EMBL" id="CAADFE010000214">
    <property type="protein sequence ID" value="VFJ79010.1"/>
    <property type="molecule type" value="Genomic_DNA"/>
</dbReference>